<feature type="domain" description="Cytochrome b561" evidence="10">
    <location>
        <begin position="266"/>
        <end position="383"/>
    </location>
</feature>
<comment type="subcellular location">
    <subcellularLocation>
        <location evidence="1">Membrane</location>
    </subcellularLocation>
</comment>
<evidence type="ECO:0000256" key="3">
    <source>
        <dbReference type="ARBA" id="ARBA00022692"/>
    </source>
</evidence>
<dbReference type="Proteomes" id="UP000664203">
    <property type="component" value="Unassembled WGS sequence"/>
</dbReference>
<dbReference type="Gene3D" id="2.60.40.1210">
    <property type="entry name" value="Cellobiose dehydrogenase, cytochrome domain"/>
    <property type="match status" value="1"/>
</dbReference>
<dbReference type="SUPFAM" id="SSF49344">
    <property type="entry name" value="CBD9-like"/>
    <property type="match status" value="1"/>
</dbReference>
<feature type="transmembrane region" description="Helical" evidence="8">
    <location>
        <begin position="392"/>
        <end position="412"/>
    </location>
</feature>
<dbReference type="CDD" id="cd09630">
    <property type="entry name" value="CDH_like_cytochrome"/>
    <property type="match status" value="1"/>
</dbReference>
<accession>A0A8H3ECZ6</accession>
<dbReference type="PANTHER" id="PTHR47797:SF3">
    <property type="entry name" value="CYTOCHROME B561 DOMAIN-CONTAINING PROTEIN"/>
    <property type="match status" value="1"/>
</dbReference>
<dbReference type="InterPro" id="IPR006593">
    <property type="entry name" value="Cyt_b561/ferric_Rdtase_TM"/>
</dbReference>
<dbReference type="GO" id="GO:0016020">
    <property type="term" value="C:membrane"/>
    <property type="evidence" value="ECO:0007669"/>
    <property type="project" value="UniProtKB-SubCell"/>
</dbReference>
<protein>
    <recommendedName>
        <fullName evidence="10">Cytochrome b561 domain-containing protein</fullName>
    </recommendedName>
</protein>
<dbReference type="EMBL" id="CAJPDR010000006">
    <property type="protein sequence ID" value="CAF9904561.1"/>
    <property type="molecule type" value="Genomic_DNA"/>
</dbReference>
<dbReference type="CDD" id="cd08760">
    <property type="entry name" value="Cyt_b561_FRRS1_like"/>
    <property type="match status" value="1"/>
</dbReference>
<gene>
    <name evidence="11" type="ORF">ALECFALPRED_008607</name>
</gene>
<evidence type="ECO:0000256" key="2">
    <source>
        <dbReference type="ARBA" id="ARBA00022448"/>
    </source>
</evidence>
<keyword evidence="6 8" id="KW-0472">Membrane</keyword>
<keyword evidence="12" id="KW-1185">Reference proteome</keyword>
<evidence type="ECO:0000256" key="9">
    <source>
        <dbReference type="SAM" id="SignalP"/>
    </source>
</evidence>
<dbReference type="SMART" id="SM00665">
    <property type="entry name" value="B561"/>
    <property type="match status" value="1"/>
</dbReference>
<keyword evidence="9" id="KW-0732">Signal</keyword>
<evidence type="ECO:0000256" key="5">
    <source>
        <dbReference type="ARBA" id="ARBA00022989"/>
    </source>
</evidence>
<feature type="transmembrane region" description="Helical" evidence="8">
    <location>
        <begin position="298"/>
        <end position="318"/>
    </location>
</feature>
<keyword evidence="3 8" id="KW-0812">Transmembrane</keyword>
<evidence type="ECO:0000313" key="11">
    <source>
        <dbReference type="EMBL" id="CAF9904561.1"/>
    </source>
</evidence>
<name>A0A8H3ECZ6_9LECA</name>
<evidence type="ECO:0000256" key="4">
    <source>
        <dbReference type="ARBA" id="ARBA00022982"/>
    </source>
</evidence>
<dbReference type="PANTHER" id="PTHR47797">
    <property type="entry name" value="DEHYDROGENASE, PUTATIVE (AFU_ORTHOLOGUE AFUA_8G05805)-RELATED"/>
    <property type="match status" value="1"/>
</dbReference>
<dbReference type="Pfam" id="PF16010">
    <property type="entry name" value="CDH-cyt"/>
    <property type="match status" value="1"/>
</dbReference>
<keyword evidence="2" id="KW-0813">Transport</keyword>
<feature type="region of interest" description="Disordered" evidence="7">
    <location>
        <begin position="422"/>
        <end position="444"/>
    </location>
</feature>
<organism evidence="11 12">
    <name type="scientific">Alectoria fallacina</name>
    <dbReference type="NCBI Taxonomy" id="1903189"/>
    <lineage>
        <taxon>Eukaryota</taxon>
        <taxon>Fungi</taxon>
        <taxon>Dikarya</taxon>
        <taxon>Ascomycota</taxon>
        <taxon>Pezizomycotina</taxon>
        <taxon>Lecanoromycetes</taxon>
        <taxon>OSLEUM clade</taxon>
        <taxon>Lecanoromycetidae</taxon>
        <taxon>Lecanorales</taxon>
        <taxon>Lecanorineae</taxon>
        <taxon>Parmeliaceae</taxon>
        <taxon>Alectoria</taxon>
    </lineage>
</organism>
<dbReference type="AlphaFoldDB" id="A0A8H3ECZ6"/>
<reference evidence="11" key="1">
    <citation type="submission" date="2021-03" db="EMBL/GenBank/DDBJ databases">
        <authorList>
            <person name="Tagirdzhanova G."/>
        </authorList>
    </citation>
    <scope>NUCLEOTIDE SEQUENCE</scope>
</reference>
<evidence type="ECO:0000256" key="8">
    <source>
        <dbReference type="SAM" id="Phobius"/>
    </source>
</evidence>
<proteinExistence type="predicted"/>
<feature type="transmembrane region" description="Helical" evidence="8">
    <location>
        <begin position="264"/>
        <end position="286"/>
    </location>
</feature>
<evidence type="ECO:0000256" key="7">
    <source>
        <dbReference type="SAM" id="MobiDB-lite"/>
    </source>
</evidence>
<keyword evidence="4" id="KW-0249">Electron transport</keyword>
<evidence type="ECO:0000259" key="10">
    <source>
        <dbReference type="SMART" id="SM00665"/>
    </source>
</evidence>
<dbReference type="OrthoDB" id="19261at2759"/>
<evidence type="ECO:0000256" key="1">
    <source>
        <dbReference type="ARBA" id="ARBA00004370"/>
    </source>
</evidence>
<feature type="transmembrane region" description="Helical" evidence="8">
    <location>
        <begin position="366"/>
        <end position="386"/>
    </location>
</feature>
<dbReference type="InterPro" id="IPR015920">
    <property type="entry name" value="Cellobiose_DH-like_cyt"/>
</dbReference>
<keyword evidence="5 8" id="KW-1133">Transmembrane helix</keyword>
<feature type="signal peptide" evidence="9">
    <location>
        <begin position="1"/>
        <end position="25"/>
    </location>
</feature>
<evidence type="ECO:0000256" key="6">
    <source>
        <dbReference type="ARBA" id="ARBA00023136"/>
    </source>
</evidence>
<feature type="chain" id="PRO_5034285670" description="Cytochrome b561 domain-containing protein" evidence="9">
    <location>
        <begin position="26"/>
        <end position="444"/>
    </location>
</feature>
<feature type="transmembrane region" description="Helical" evidence="8">
    <location>
        <begin position="324"/>
        <end position="345"/>
    </location>
</feature>
<comment type="caution">
    <text evidence="11">The sequence shown here is derived from an EMBL/GenBank/DDBJ whole genome shotgun (WGS) entry which is preliminary data.</text>
</comment>
<sequence length="444" mass="48315">MSSTHLRLSITILSLISSLWQLVAAEPVQYCKFGDSDNPNGRVDFCMGAVLHRNASTSSHDLLLSFTHIRRNGSKLGWTAIGLGNSMEGSLMFVVYGDPISSQAPIVSIRGSAGHHQPTLLTRADAGGADLRVVQAAWAKSTGASEGTGRHDYVAQVHLICYSCSLWPGALISATAKSQPWIWAWNPHQDFPVFSFDAHLEMHAHHSTSGGFGNFFVDMTRAVNNVPRPVSLPPIRPQIATMGTSETPVGLRATFLTIALNPTLHLHALLMGIAFFVLFPAGIFAMRSGAKTAFRYHWVLQLAGSTSIFCSMILGLIMRQSINTVHQGIGVAIAIATGLQGILGWRHHVKLLETGDRTWLSDAHVLLGRLVMIAGWSNVVIGMMLYGYSIRSVFIVGALGLIEMAGIILWVWRTSCKKNVVQEDSEGPSEDPQRKEVYIPSRGL</sequence>
<evidence type="ECO:0000313" key="12">
    <source>
        <dbReference type="Proteomes" id="UP000664203"/>
    </source>
</evidence>
<dbReference type="Gene3D" id="1.20.120.1770">
    <property type="match status" value="1"/>
</dbReference>